<dbReference type="CDD" id="cd00130">
    <property type="entry name" value="PAS"/>
    <property type="match status" value="2"/>
</dbReference>
<dbReference type="SMART" id="SM00091">
    <property type="entry name" value="PAS"/>
    <property type="match status" value="2"/>
</dbReference>
<keyword evidence="6" id="KW-1185">Reference proteome</keyword>
<dbReference type="Proteomes" id="UP000245926">
    <property type="component" value="Chromosome"/>
</dbReference>
<evidence type="ECO:0000313" key="6">
    <source>
        <dbReference type="Proteomes" id="UP000245926"/>
    </source>
</evidence>
<dbReference type="InterPro" id="IPR035965">
    <property type="entry name" value="PAS-like_dom_sf"/>
</dbReference>
<dbReference type="KEGG" id="mets:DK389_08235"/>
<feature type="domain" description="PAC" evidence="4">
    <location>
        <begin position="84"/>
        <end position="136"/>
    </location>
</feature>
<dbReference type="PROSITE" id="PS50113">
    <property type="entry name" value="PAC"/>
    <property type="match status" value="2"/>
</dbReference>
<dbReference type="AlphaFoldDB" id="A0A2U8WEH8"/>
<dbReference type="Gene3D" id="3.30.450.20">
    <property type="entry name" value="PAS domain"/>
    <property type="match status" value="2"/>
</dbReference>
<dbReference type="Pfam" id="PF08447">
    <property type="entry name" value="PAS_3"/>
    <property type="match status" value="2"/>
</dbReference>
<dbReference type="InterPro" id="IPR013655">
    <property type="entry name" value="PAS_fold_3"/>
</dbReference>
<feature type="domain" description="Methyl-accepting transducer" evidence="2">
    <location>
        <begin position="276"/>
        <end position="478"/>
    </location>
</feature>
<dbReference type="GO" id="GO:0007165">
    <property type="term" value="P:signal transduction"/>
    <property type="evidence" value="ECO:0007669"/>
    <property type="project" value="UniProtKB-KW"/>
</dbReference>
<keyword evidence="1" id="KW-0807">Transducer</keyword>
<proteinExistence type="predicted"/>
<dbReference type="InterPro" id="IPR001610">
    <property type="entry name" value="PAC"/>
</dbReference>
<dbReference type="InterPro" id="IPR004089">
    <property type="entry name" value="MCPsignal_dom"/>
</dbReference>
<dbReference type="InterPro" id="IPR000700">
    <property type="entry name" value="PAS-assoc_C"/>
</dbReference>
<dbReference type="GO" id="GO:0016020">
    <property type="term" value="C:membrane"/>
    <property type="evidence" value="ECO:0007669"/>
    <property type="project" value="InterPro"/>
</dbReference>
<dbReference type="InterPro" id="IPR050903">
    <property type="entry name" value="Bact_Chemotaxis_MeTrfase"/>
</dbReference>
<feature type="domain" description="PAS" evidence="3">
    <location>
        <begin position="25"/>
        <end position="55"/>
    </location>
</feature>
<name>A0A2U8WEH8_9HYPH</name>
<protein>
    <submittedName>
        <fullName evidence="5">Chemotaxis protein</fullName>
    </submittedName>
</protein>
<dbReference type="EMBL" id="CP029550">
    <property type="protein sequence ID" value="AWN44439.1"/>
    <property type="molecule type" value="Genomic_DNA"/>
</dbReference>
<gene>
    <name evidence="5" type="ORF">DK389_08235</name>
</gene>
<dbReference type="PANTHER" id="PTHR24422">
    <property type="entry name" value="CHEMOTAXIS PROTEIN METHYLTRANSFERASE"/>
    <property type="match status" value="1"/>
</dbReference>
<dbReference type="PROSITE" id="PS50111">
    <property type="entry name" value="CHEMOTAXIS_TRANSDUC_2"/>
    <property type="match status" value="1"/>
</dbReference>
<evidence type="ECO:0000259" key="3">
    <source>
        <dbReference type="PROSITE" id="PS50112"/>
    </source>
</evidence>
<dbReference type="InterPro" id="IPR000014">
    <property type="entry name" value="PAS"/>
</dbReference>
<organism evidence="5 6">
    <name type="scientific">Methylobacterium durans</name>
    <dbReference type="NCBI Taxonomy" id="2202825"/>
    <lineage>
        <taxon>Bacteria</taxon>
        <taxon>Pseudomonadati</taxon>
        <taxon>Pseudomonadota</taxon>
        <taxon>Alphaproteobacteria</taxon>
        <taxon>Hyphomicrobiales</taxon>
        <taxon>Methylobacteriaceae</taxon>
        <taxon>Methylobacterium</taxon>
    </lineage>
</organism>
<dbReference type="SMART" id="SM00086">
    <property type="entry name" value="PAC"/>
    <property type="match status" value="2"/>
</dbReference>
<dbReference type="RefSeq" id="WP_109896161.1">
    <property type="nucleotide sequence ID" value="NZ_CP029550.1"/>
</dbReference>
<evidence type="ECO:0000256" key="1">
    <source>
        <dbReference type="PROSITE-ProRule" id="PRU00284"/>
    </source>
</evidence>
<accession>A0A2U8WEH8</accession>
<sequence>MFGGLSKAAAEQGAKLAALDRAQGVIEFDLDGHVLNANDNFLKVVGYALDEVRGRHHSLFVDPAYRDSEAYRTFWASLRRGEFQAAQYRRLGKNGREVWIEASYNPLFDRTGKPYRIVKFATDITRQKAEDADRQGQIDAIRKSQGVIAFDLDGHVLDANENFLKVVGYTLPEIVGRHHRLFVEPALTEAPAYAAFWERLRAGEFQAGQFRRVGKDGRAIWIEASYNPILDASGRPYKVVKFATDVTAQVKLLADLNLLIERNFGAIDGAVRCSDREADEAAQAAGSTVGTVQTMAAAAEELAASVSEISAGMAKSRAATDAAHAQVASAAEQTERLSEAAIAMGGIVKLIQAIAGQINLLALNATIESARAGEAGRGFAVVAQEVKSLANQAACATERISAEIDGVQAISRQVAEALGAIQGSVGTMRDHVVGAAAAVEEQSVVTRDMSANMQDAARAVAAISHNILSISGSIAQVSRAVETTKDAARVLAR</sequence>
<dbReference type="SMART" id="SM00283">
    <property type="entry name" value="MA"/>
    <property type="match status" value="1"/>
</dbReference>
<evidence type="ECO:0000259" key="2">
    <source>
        <dbReference type="PROSITE" id="PS50111"/>
    </source>
</evidence>
<reference evidence="6" key="1">
    <citation type="submission" date="2018-05" db="EMBL/GenBank/DDBJ databases">
        <title>Complete Genome Sequence of Methylobacterium sp. 17SD2-17.</title>
        <authorList>
            <person name="Srinivasan S."/>
        </authorList>
    </citation>
    <scope>NUCLEOTIDE SEQUENCE [LARGE SCALE GENOMIC DNA]</scope>
    <source>
        <strain evidence="6">17SD2-17</strain>
    </source>
</reference>
<evidence type="ECO:0000313" key="5">
    <source>
        <dbReference type="EMBL" id="AWN44439.1"/>
    </source>
</evidence>
<dbReference type="Pfam" id="PF00015">
    <property type="entry name" value="MCPsignal"/>
    <property type="match status" value="1"/>
</dbReference>
<dbReference type="PROSITE" id="PS50112">
    <property type="entry name" value="PAS"/>
    <property type="match status" value="2"/>
</dbReference>
<dbReference type="NCBIfam" id="TIGR00229">
    <property type="entry name" value="sensory_box"/>
    <property type="match status" value="2"/>
</dbReference>
<feature type="domain" description="PAS" evidence="3">
    <location>
        <begin position="147"/>
        <end position="177"/>
    </location>
</feature>
<dbReference type="SUPFAM" id="SSF58104">
    <property type="entry name" value="Methyl-accepting chemotaxis protein (MCP) signaling domain"/>
    <property type="match status" value="1"/>
</dbReference>
<feature type="domain" description="PAC" evidence="4">
    <location>
        <begin position="206"/>
        <end position="258"/>
    </location>
</feature>
<dbReference type="Gene3D" id="1.10.287.950">
    <property type="entry name" value="Methyl-accepting chemotaxis protein"/>
    <property type="match status" value="1"/>
</dbReference>
<evidence type="ECO:0000259" key="4">
    <source>
        <dbReference type="PROSITE" id="PS50113"/>
    </source>
</evidence>
<dbReference type="SUPFAM" id="SSF55785">
    <property type="entry name" value="PYP-like sensor domain (PAS domain)"/>
    <property type="match status" value="2"/>
</dbReference>
<dbReference type="PANTHER" id="PTHR24422:SF10">
    <property type="entry name" value="CHEMOTAXIS PROTEIN METHYLTRANSFERASE 2"/>
    <property type="match status" value="1"/>
</dbReference>
<dbReference type="OrthoDB" id="9797364at2"/>